<dbReference type="InterPro" id="IPR023346">
    <property type="entry name" value="Lysozyme-like_dom_sf"/>
</dbReference>
<keyword evidence="4" id="KW-1185">Reference proteome</keyword>
<feature type="region of interest" description="Disordered" evidence="1">
    <location>
        <begin position="766"/>
        <end position="786"/>
    </location>
</feature>
<evidence type="ECO:0000256" key="1">
    <source>
        <dbReference type="SAM" id="MobiDB-lite"/>
    </source>
</evidence>
<dbReference type="InterPro" id="IPR013207">
    <property type="entry name" value="LGFP"/>
</dbReference>
<name>A0ABN3BZE6_9MICC</name>
<gene>
    <name evidence="3" type="ORF">GCM10009849_30250</name>
</gene>
<evidence type="ECO:0000313" key="4">
    <source>
        <dbReference type="Proteomes" id="UP001500432"/>
    </source>
</evidence>
<protein>
    <recommendedName>
        <fullName evidence="2">Transglycosylase SLT domain-containing protein</fullName>
    </recommendedName>
</protein>
<dbReference type="PANTHER" id="PTHR37423:SF2">
    <property type="entry name" value="MEMBRANE-BOUND LYTIC MUREIN TRANSGLYCOSYLASE C"/>
    <property type="match status" value="1"/>
</dbReference>
<dbReference type="Proteomes" id="UP001500432">
    <property type="component" value="Unassembled WGS sequence"/>
</dbReference>
<dbReference type="InterPro" id="IPR008258">
    <property type="entry name" value="Transglycosylase_SLT_dom_1"/>
</dbReference>
<dbReference type="EMBL" id="BAAAQW010000010">
    <property type="protein sequence ID" value="GAA2202315.1"/>
    <property type="molecule type" value="Genomic_DNA"/>
</dbReference>
<sequence length="926" mass="97156">MRRRAPRHRAVPAKKRRPDRGHRHSAARRGVTSATLVLTVLASPVLIGQPAQAATLPAAVTTAFPQRAAQLSVTLVTLQTRDKTAGDAAALDVNAYRNAISSASTYWSSMSSGRIGMRVDRVLAGFRTSASSADDFTVIMDTVAREIGWSAGGNSVLILAVPRDDVMVYGSGGNLGAGWAAGQTSGRILLPRPSNFTGPVTAHEVGHVLGLGHANTLQCSNGAADSARGAGRFADASCSTRAYGDRTDLMGVSQWSQPHLNSYLYEYGGFGRGDEITDAGTAGATVTYTLLPWGGTASHRALKFKDPATGEWYYVQFKTNTGYDAPIAVGGNRGIEIIKGGLDESESLLIPPSTLPFAGIYASSLAWQAGQTFTTAGGARVTVNSVGADTATVTIAGKNAPPAAVATVIDAKAAQAGLGSAIGDFGAIRSGGFYRMYQRGAVVWTSFTGARISAGGIRTAWARNGYEDGHLGYPTTDEIGGLKGGGVYQMYEGGAIIWNPTLGAFESSGAIRDAWSRNGLENGKFGYPTSDEIRGLKSGGSYQTFQGGLIMWSPTTGAHESLGGIRNAWQRTGFEDGYLGYPTTDEIGGLRDGGAYQMYQGGAILWSPRTGAHESGGAIRAAWARFGLENGRFGYPTSDEVRGLRDGGSYQAFEGGLIMWSPKTGAHESVGAIRNAWQRGGFEDGYLGYPTTDEIGGLKGGGVYQMYQGGAIVWSPKTGAHESGGAIRQAWAKAGYENGNLGYPTSDEYAISGGKAQDFEGGRIEWRPGSGTTVVDPLRPEGNTGTIIPTAPASGTETAVQIQSMVRQTATQMGVDPALALAVAEQESGFRQNVTSSVGAIGVMQIMPANRDWLAALSGRPALDLRNASDNIAAGVAMLRWLRGQAPSLDVAIAGYYQGLGSVQSKGMYEDTKVYVSQVKARMAKY</sequence>
<feature type="region of interest" description="Disordered" evidence="1">
    <location>
        <begin position="1"/>
        <end position="29"/>
    </location>
</feature>
<organism evidence="3 4">
    <name type="scientific">Sinomonas flava</name>
    <dbReference type="NCBI Taxonomy" id="496857"/>
    <lineage>
        <taxon>Bacteria</taxon>
        <taxon>Bacillati</taxon>
        <taxon>Actinomycetota</taxon>
        <taxon>Actinomycetes</taxon>
        <taxon>Micrococcales</taxon>
        <taxon>Micrococcaceae</taxon>
        <taxon>Sinomonas</taxon>
    </lineage>
</organism>
<dbReference type="Pfam" id="PF01464">
    <property type="entry name" value="SLT"/>
    <property type="match status" value="1"/>
</dbReference>
<accession>A0ABN3BZE6</accession>
<dbReference type="SUPFAM" id="SSF53955">
    <property type="entry name" value="Lysozyme-like"/>
    <property type="match status" value="1"/>
</dbReference>
<dbReference type="Pfam" id="PF08310">
    <property type="entry name" value="LGFP"/>
    <property type="match status" value="7"/>
</dbReference>
<proteinExistence type="predicted"/>
<comment type="caution">
    <text evidence="3">The sequence shown here is derived from an EMBL/GenBank/DDBJ whole genome shotgun (WGS) entry which is preliminary data.</text>
</comment>
<dbReference type="SUPFAM" id="SSF55486">
    <property type="entry name" value="Metalloproteases ('zincins'), catalytic domain"/>
    <property type="match status" value="1"/>
</dbReference>
<dbReference type="InterPro" id="IPR024079">
    <property type="entry name" value="MetalloPept_cat_dom_sf"/>
</dbReference>
<reference evidence="3 4" key="1">
    <citation type="journal article" date="2019" name="Int. J. Syst. Evol. Microbiol.">
        <title>The Global Catalogue of Microorganisms (GCM) 10K type strain sequencing project: providing services to taxonomists for standard genome sequencing and annotation.</title>
        <authorList>
            <consortium name="The Broad Institute Genomics Platform"/>
            <consortium name="The Broad Institute Genome Sequencing Center for Infectious Disease"/>
            <person name="Wu L."/>
            <person name="Ma J."/>
        </authorList>
    </citation>
    <scope>NUCLEOTIDE SEQUENCE [LARGE SCALE GENOMIC DNA]</scope>
    <source>
        <strain evidence="3 4">JCM 16034</strain>
    </source>
</reference>
<evidence type="ECO:0000313" key="3">
    <source>
        <dbReference type="EMBL" id="GAA2202315.1"/>
    </source>
</evidence>
<evidence type="ECO:0000259" key="2">
    <source>
        <dbReference type="Pfam" id="PF01464"/>
    </source>
</evidence>
<feature type="compositionally biased region" description="Basic residues" evidence="1">
    <location>
        <begin position="1"/>
        <end position="27"/>
    </location>
</feature>
<feature type="domain" description="Transglycosylase SLT" evidence="2">
    <location>
        <begin position="805"/>
        <end position="911"/>
    </location>
</feature>
<dbReference type="PANTHER" id="PTHR37423">
    <property type="entry name" value="SOLUBLE LYTIC MUREIN TRANSGLYCOSYLASE-RELATED"/>
    <property type="match status" value="1"/>
</dbReference>
<dbReference type="Gene3D" id="1.10.530.10">
    <property type="match status" value="1"/>
</dbReference>
<dbReference type="Gene3D" id="3.40.390.10">
    <property type="entry name" value="Collagenase (Catalytic Domain)"/>
    <property type="match status" value="1"/>
</dbReference>